<comment type="caution">
    <text evidence="1">The sequence shown here is derived from an EMBL/GenBank/DDBJ whole genome shotgun (WGS) entry which is preliminary data.</text>
</comment>
<evidence type="ECO:0008006" key="3">
    <source>
        <dbReference type="Google" id="ProtNLM"/>
    </source>
</evidence>
<dbReference type="AlphaFoldDB" id="A0A0D6P947"/>
<evidence type="ECO:0000313" key="1">
    <source>
        <dbReference type="EMBL" id="GAN77718.1"/>
    </source>
</evidence>
<accession>A0A0D6P947</accession>
<protein>
    <recommendedName>
        <fullName evidence="3">Methyltransferase</fullName>
    </recommendedName>
</protein>
<dbReference type="GO" id="GO:0016491">
    <property type="term" value="F:oxidoreductase activity"/>
    <property type="evidence" value="ECO:0007669"/>
    <property type="project" value="InterPro"/>
</dbReference>
<dbReference type="Proteomes" id="UP000032680">
    <property type="component" value="Unassembled WGS sequence"/>
</dbReference>
<sequence>MSAALALDAATLDRDAPRAPSYVEATLTFIAPMAAKPFNYTFQPPDGGPMSNVVADQRRVRIHDVRPVASRMTLDTAGFALVRRPTALRDFDDEAAIRAVYYPESEAILRAATGAARVLIFDHTLRRRIDGAPDRGDGPRQPVARVHVDQTVASGPKRVRDLLPPDEAETLLRGRVRLVNLWRPILGPAIDMPLAVADARSVAPGDLIPSDLIFRDRVGETYAVRHNPAHRWYYAPHMGTYEALLLKCYDSATDGTARFVPHAAFADPTAPADAPPRQSIELRALLFG</sequence>
<dbReference type="RefSeq" id="WP_048861924.1">
    <property type="nucleotide sequence ID" value="NZ_BANB01000428.1"/>
</dbReference>
<dbReference type="NCBIfam" id="NF041278">
    <property type="entry name" value="CmcJ_NvfI_EfuI"/>
    <property type="match status" value="1"/>
</dbReference>
<reference evidence="1 2" key="1">
    <citation type="submission" date="2012-11" db="EMBL/GenBank/DDBJ databases">
        <title>Whole genome sequence of Acidisphaera rubrifaciens HS-AP3.</title>
        <authorList>
            <person name="Azuma Y."/>
            <person name="Higashiura N."/>
            <person name="Hirakawa H."/>
            <person name="Matsushita K."/>
        </authorList>
    </citation>
    <scope>NUCLEOTIDE SEQUENCE [LARGE SCALE GENOMIC DNA]</scope>
    <source>
        <strain evidence="1 2">HS-AP3</strain>
    </source>
</reference>
<keyword evidence="2" id="KW-1185">Reference proteome</keyword>
<dbReference type="PANTHER" id="PTHR34598">
    <property type="entry name" value="BLL6449 PROTEIN"/>
    <property type="match status" value="1"/>
</dbReference>
<dbReference type="EMBL" id="BANB01000428">
    <property type="protein sequence ID" value="GAN77718.1"/>
    <property type="molecule type" value="Genomic_DNA"/>
</dbReference>
<organism evidence="1 2">
    <name type="scientific">Acidisphaera rubrifaciens HS-AP3</name>
    <dbReference type="NCBI Taxonomy" id="1231350"/>
    <lineage>
        <taxon>Bacteria</taxon>
        <taxon>Pseudomonadati</taxon>
        <taxon>Pseudomonadota</taxon>
        <taxon>Alphaproteobacteria</taxon>
        <taxon>Acetobacterales</taxon>
        <taxon>Acetobacteraceae</taxon>
        <taxon>Acidisphaera</taxon>
    </lineage>
</organism>
<gene>
    <name evidence="1" type="ORF">Asru_0428_04</name>
</gene>
<dbReference type="InterPro" id="IPR044053">
    <property type="entry name" value="AsaB-like"/>
</dbReference>
<proteinExistence type="predicted"/>
<name>A0A0D6P947_9PROT</name>
<evidence type="ECO:0000313" key="2">
    <source>
        <dbReference type="Proteomes" id="UP000032680"/>
    </source>
</evidence>
<dbReference type="PANTHER" id="PTHR34598:SF3">
    <property type="entry name" value="OXIDOREDUCTASE AN1597"/>
    <property type="match status" value="1"/>
</dbReference>